<evidence type="ECO:0008006" key="16">
    <source>
        <dbReference type="Google" id="ProtNLM"/>
    </source>
</evidence>
<gene>
    <name evidence="14" type="ORF">DMN91_000104</name>
</gene>
<dbReference type="Proteomes" id="UP000279307">
    <property type="component" value="Chromosome 1"/>
</dbReference>
<keyword evidence="11 12" id="KW-0407">Ion channel</keyword>
<evidence type="ECO:0000256" key="10">
    <source>
        <dbReference type="ARBA" id="ARBA00023201"/>
    </source>
</evidence>
<dbReference type="Gene3D" id="2.60.470.10">
    <property type="entry name" value="Acid-sensing ion channels like domains"/>
    <property type="match status" value="1"/>
</dbReference>
<dbReference type="AlphaFoldDB" id="A0A3L8E0R8"/>
<evidence type="ECO:0000313" key="14">
    <source>
        <dbReference type="EMBL" id="RLU26310.1"/>
    </source>
</evidence>
<keyword evidence="4 12" id="KW-0894">Sodium channel</keyword>
<comment type="similarity">
    <text evidence="2 12">Belongs to the amiloride-sensitive sodium channel (TC 1.A.6) family.</text>
</comment>
<evidence type="ECO:0000256" key="5">
    <source>
        <dbReference type="ARBA" id="ARBA00022692"/>
    </source>
</evidence>
<dbReference type="GO" id="GO:0005886">
    <property type="term" value="C:plasma membrane"/>
    <property type="evidence" value="ECO:0007669"/>
    <property type="project" value="TreeGrafter"/>
</dbReference>
<keyword evidence="8 12" id="KW-0406">Ion transport</keyword>
<evidence type="ECO:0000256" key="4">
    <source>
        <dbReference type="ARBA" id="ARBA00022461"/>
    </source>
</evidence>
<evidence type="ECO:0000256" key="9">
    <source>
        <dbReference type="ARBA" id="ARBA00023136"/>
    </source>
</evidence>
<keyword evidence="3 12" id="KW-0813">Transport</keyword>
<keyword evidence="5 12" id="KW-0812">Transmembrane</keyword>
<evidence type="ECO:0000256" key="8">
    <source>
        <dbReference type="ARBA" id="ARBA00023065"/>
    </source>
</evidence>
<accession>A0A3L8E0R8</accession>
<evidence type="ECO:0000256" key="3">
    <source>
        <dbReference type="ARBA" id="ARBA00022448"/>
    </source>
</evidence>
<evidence type="ECO:0000256" key="11">
    <source>
        <dbReference type="ARBA" id="ARBA00023303"/>
    </source>
</evidence>
<dbReference type="InterPro" id="IPR001873">
    <property type="entry name" value="ENaC"/>
</dbReference>
<keyword evidence="9 13" id="KW-0472">Membrane</keyword>
<evidence type="ECO:0000256" key="12">
    <source>
        <dbReference type="RuleBase" id="RU000679"/>
    </source>
</evidence>
<name>A0A3L8E0R8_OOCBI</name>
<protein>
    <recommendedName>
        <fullName evidence="16">Sodium channel protein Nach</fullName>
    </recommendedName>
</protein>
<dbReference type="OrthoDB" id="6502088at2759"/>
<evidence type="ECO:0000256" key="1">
    <source>
        <dbReference type="ARBA" id="ARBA00004141"/>
    </source>
</evidence>
<evidence type="ECO:0000256" key="2">
    <source>
        <dbReference type="ARBA" id="ARBA00007193"/>
    </source>
</evidence>
<comment type="subcellular location">
    <subcellularLocation>
        <location evidence="1">Membrane</location>
        <topology evidence="1">Multi-pass membrane protein</topology>
    </subcellularLocation>
</comment>
<evidence type="ECO:0000256" key="13">
    <source>
        <dbReference type="SAM" id="Phobius"/>
    </source>
</evidence>
<feature type="transmembrane region" description="Helical" evidence="13">
    <location>
        <begin position="74"/>
        <end position="95"/>
    </location>
</feature>
<keyword evidence="10 12" id="KW-0739">Sodium transport</keyword>
<dbReference type="PANTHER" id="PTHR11690:SF237">
    <property type="entry name" value="PICKPOCKET 16-RELATED"/>
    <property type="match status" value="1"/>
</dbReference>
<reference evidence="14 15" key="1">
    <citation type="journal article" date="2018" name="Genome Res.">
        <title>The genomic architecture and molecular evolution of ant odorant receptors.</title>
        <authorList>
            <person name="McKenzie S.K."/>
            <person name="Kronauer D.J.C."/>
        </authorList>
    </citation>
    <scope>NUCLEOTIDE SEQUENCE [LARGE SCALE GENOMIC DNA]</scope>
    <source>
        <strain evidence="14">Clonal line C1</strain>
    </source>
</reference>
<keyword evidence="6 13" id="KW-1133">Transmembrane helix</keyword>
<comment type="caution">
    <text evidence="14">The sequence shown here is derived from an EMBL/GenBank/DDBJ whole genome shotgun (WGS) entry which is preliminary data.</text>
</comment>
<dbReference type="Pfam" id="PF00858">
    <property type="entry name" value="ASC"/>
    <property type="match status" value="1"/>
</dbReference>
<proteinExistence type="inferred from homology"/>
<dbReference type="PANTHER" id="PTHR11690">
    <property type="entry name" value="AMILORIDE-SENSITIVE SODIUM CHANNEL-RELATED"/>
    <property type="match status" value="1"/>
</dbReference>
<dbReference type="GO" id="GO:0015280">
    <property type="term" value="F:ligand-gated sodium channel activity"/>
    <property type="evidence" value="ECO:0007669"/>
    <property type="project" value="TreeGrafter"/>
</dbReference>
<evidence type="ECO:0000256" key="6">
    <source>
        <dbReference type="ARBA" id="ARBA00022989"/>
    </source>
</evidence>
<dbReference type="EMBL" id="QOIP01000001">
    <property type="protein sequence ID" value="RLU26310.1"/>
    <property type="molecule type" value="Genomic_DNA"/>
</dbReference>
<evidence type="ECO:0000256" key="7">
    <source>
        <dbReference type="ARBA" id="ARBA00023053"/>
    </source>
</evidence>
<dbReference type="PRINTS" id="PR01078">
    <property type="entry name" value="AMINACHANNEL"/>
</dbReference>
<keyword evidence="7" id="KW-0915">Sodium</keyword>
<organism evidence="14 15">
    <name type="scientific">Ooceraea biroi</name>
    <name type="common">Clonal raider ant</name>
    <name type="synonym">Cerapachys biroi</name>
    <dbReference type="NCBI Taxonomy" id="2015173"/>
    <lineage>
        <taxon>Eukaryota</taxon>
        <taxon>Metazoa</taxon>
        <taxon>Ecdysozoa</taxon>
        <taxon>Arthropoda</taxon>
        <taxon>Hexapoda</taxon>
        <taxon>Insecta</taxon>
        <taxon>Pterygota</taxon>
        <taxon>Neoptera</taxon>
        <taxon>Endopterygota</taxon>
        <taxon>Hymenoptera</taxon>
        <taxon>Apocrita</taxon>
        <taxon>Aculeata</taxon>
        <taxon>Formicoidea</taxon>
        <taxon>Formicidae</taxon>
        <taxon>Dorylinae</taxon>
        <taxon>Ooceraea</taxon>
    </lineage>
</organism>
<sequence length="469" mass="54196">MSKRMFYLTRGYEYQDSAAGRSLDMKQVKIQTRKKPRATWWDILKKETFDFCRETGLHGYKYISQTQRSKPERIVWAIIVLTSFCCALALINMSWDDYASRPTLTVIESTHHGIWHYPFPAITICNFNRVSYNLTKEFVNKLKIPTNISKEYLIQEMRLTIELILPGVFGYDVQKNLTRLQNIIDDNDLSILDVISSITRNCSTLLIMCKWKGLVVSCDKHFKQSLAREGFCCSFNYYTSSDAVTSDNVQKSAACGSETGMSVIINPEPNDYHATYVGTTGVKTMVHYSYDYPNFNAQSQIIRLNSEHFLSINPALMYSKEEVRDLAISTRNCIFDDEANGVLYADDETRNLTFAKYTYHNCLAECRASIVKAKCGCIPYYFPQNSTRVCNFKDVKCLKKYESYFDSSWPDMEQNYRDLIKLQTPNDIEKYPCGCMPDCTLYVYPIESSFGTLDSNVYYNKGNFLRDSR</sequence>
<evidence type="ECO:0000313" key="15">
    <source>
        <dbReference type="Proteomes" id="UP000279307"/>
    </source>
</evidence>